<organism evidence="1 2">
    <name type="scientific">Rhodocytophaga aerolata</name>
    <dbReference type="NCBI Taxonomy" id="455078"/>
    <lineage>
        <taxon>Bacteria</taxon>
        <taxon>Pseudomonadati</taxon>
        <taxon>Bacteroidota</taxon>
        <taxon>Cytophagia</taxon>
        <taxon>Cytophagales</taxon>
        <taxon>Rhodocytophagaceae</taxon>
        <taxon>Rhodocytophaga</taxon>
    </lineage>
</organism>
<evidence type="ECO:0000313" key="2">
    <source>
        <dbReference type="Proteomes" id="UP001168528"/>
    </source>
</evidence>
<dbReference type="RefSeq" id="WP_302041985.1">
    <property type="nucleotide sequence ID" value="NZ_JAUKPO010000046.1"/>
</dbReference>
<keyword evidence="2" id="KW-1185">Reference proteome</keyword>
<dbReference type="Proteomes" id="UP001168528">
    <property type="component" value="Unassembled WGS sequence"/>
</dbReference>
<evidence type="ECO:0000313" key="1">
    <source>
        <dbReference type="EMBL" id="MDO1451185.1"/>
    </source>
</evidence>
<gene>
    <name evidence="1" type="ORF">Q0590_33230</name>
</gene>
<dbReference type="EMBL" id="JAUKPO010000046">
    <property type="protein sequence ID" value="MDO1451185.1"/>
    <property type="molecule type" value="Genomic_DNA"/>
</dbReference>
<proteinExistence type="predicted"/>
<protein>
    <submittedName>
        <fullName evidence="1">Uncharacterized protein</fullName>
    </submittedName>
</protein>
<reference evidence="1" key="1">
    <citation type="submission" date="2023-07" db="EMBL/GenBank/DDBJ databases">
        <title>The genome sequence of Rhodocytophaga aerolata KACC 12507.</title>
        <authorList>
            <person name="Zhang X."/>
        </authorList>
    </citation>
    <scope>NUCLEOTIDE SEQUENCE</scope>
    <source>
        <strain evidence="1">KACC 12507</strain>
    </source>
</reference>
<name>A0ABT8RGG5_9BACT</name>
<comment type="caution">
    <text evidence="1">The sequence shown here is derived from an EMBL/GenBank/DDBJ whole genome shotgun (WGS) entry which is preliminary data.</text>
</comment>
<accession>A0ABT8RGG5</accession>
<sequence length="70" mass="7896">WLTLNPASTSPSQTHSLTVMDWFARIFVPLAPIKEYESTEVWGRENQRTKKGIGKLLRGGILLADNRLSV</sequence>
<feature type="non-terminal residue" evidence="1">
    <location>
        <position position="1"/>
    </location>
</feature>